<dbReference type="GO" id="GO:0005524">
    <property type="term" value="F:ATP binding"/>
    <property type="evidence" value="ECO:0007669"/>
    <property type="project" value="UniProtKB-KW"/>
</dbReference>
<dbReference type="RefSeq" id="WP_290259213.1">
    <property type="nucleotide sequence ID" value="NZ_JAUFQG010000004.1"/>
</dbReference>
<dbReference type="InterPro" id="IPR005467">
    <property type="entry name" value="His_kinase_dom"/>
</dbReference>
<dbReference type="PROSITE" id="PS50109">
    <property type="entry name" value="HIS_KIN"/>
    <property type="match status" value="1"/>
</dbReference>
<sequence>MKTPSKLNHLMKGAFHNLSIKRKLLVIVITSLAIAMLSASIFFVLYDRGKAQENLANNIELIAIMTGKRSSAALAFNDKNALRDNLETLRILPGYIAACVYDREHKLYLHDNLKGREHLENHATPCPQTPNTEKPSIIEGSEIRAIAEITRNNVIYGSLLIRYSLEEIEQRTKLFSIATFIISMISILITLLITRRLQGSFIYPITSLNAIADLVSQSQDYAIRAPLHSHDEIGNLVKSFNGMLNIIQQKHLSLNEAILELQQSSLELKSYAASAEERGAEFQQLLAGASHDLRQPLQAMAIFVDALKLSATKDQSQLVKKLDIAIENMSQLFSDLLDYSRLRSKQQANFIEGPVNLKQLLFKVSHEFEAVANDKNLFVRFRADDINVIGHSTSIERIIRNLLSNAIRYTETGGVLISCRRRQGGVVVEVFDSGIGIKPESLSTIFDSYVQEDRNFSGQQDGVGLGLSIVTRLCNLMHYSLEVKSNLGRGTRFRIVIPAPKYISTSAADRSDDAPSVANLIDQTLMRQQVLEDKSVCLIDDDPEILAQLHALLTSWGAKVSSADSLEQVHQLIPRYKRSAPDIIVSDYQIGVVDTGIDAVDLIRVACNHAVPALIITGISDETELQILRSQGYNVLRKPVKPAKLRAVISFMLNQ</sequence>
<protein>
    <recommendedName>
        <fullName evidence="3">histidine kinase</fullName>
        <ecNumber evidence="3">2.7.13.3</ecNumber>
    </recommendedName>
</protein>
<accession>A0ABV8V285</accession>
<dbReference type="Gene3D" id="3.30.565.10">
    <property type="entry name" value="Histidine kinase-like ATPase, C-terminal domain"/>
    <property type="match status" value="1"/>
</dbReference>
<keyword evidence="12" id="KW-0547">Nucleotide-binding</keyword>
<dbReference type="Pfam" id="PF00072">
    <property type="entry name" value="Response_reg"/>
    <property type="match status" value="1"/>
</dbReference>
<gene>
    <name evidence="12" type="ORF">ACFOX3_06855</name>
</gene>
<dbReference type="EC" id="2.7.13.3" evidence="3"/>
<dbReference type="InterPro" id="IPR003660">
    <property type="entry name" value="HAMP_dom"/>
</dbReference>
<keyword evidence="8" id="KW-0472">Membrane</keyword>
<comment type="catalytic activity">
    <reaction evidence="1">
        <text>ATP + protein L-histidine = ADP + protein N-phospho-L-histidine.</text>
        <dbReference type="EC" id="2.7.13.3"/>
    </reaction>
</comment>
<evidence type="ECO:0000256" key="5">
    <source>
        <dbReference type="ARBA" id="ARBA00022679"/>
    </source>
</evidence>
<dbReference type="PANTHER" id="PTHR43047:SF9">
    <property type="entry name" value="HISTIDINE KINASE"/>
    <property type="match status" value="1"/>
</dbReference>
<dbReference type="InterPro" id="IPR033417">
    <property type="entry name" value="CHASE8"/>
</dbReference>
<keyword evidence="6" id="KW-0418">Kinase</keyword>
<dbReference type="SMART" id="SM00448">
    <property type="entry name" value="REC"/>
    <property type="match status" value="1"/>
</dbReference>
<dbReference type="CDD" id="cd00156">
    <property type="entry name" value="REC"/>
    <property type="match status" value="1"/>
</dbReference>
<dbReference type="SUPFAM" id="SSF52172">
    <property type="entry name" value="CheY-like"/>
    <property type="match status" value="1"/>
</dbReference>
<keyword evidence="12" id="KW-0067">ATP-binding</keyword>
<dbReference type="InterPro" id="IPR036890">
    <property type="entry name" value="HATPase_C_sf"/>
</dbReference>
<dbReference type="CDD" id="cd00082">
    <property type="entry name" value="HisKA"/>
    <property type="match status" value="1"/>
</dbReference>
<dbReference type="Pfam" id="PF00512">
    <property type="entry name" value="HisKA"/>
    <property type="match status" value="1"/>
</dbReference>
<dbReference type="InterPro" id="IPR001789">
    <property type="entry name" value="Sig_transdc_resp-reg_receiver"/>
</dbReference>
<proteinExistence type="predicted"/>
<dbReference type="Pfam" id="PF02518">
    <property type="entry name" value="HATPase_c"/>
    <property type="match status" value="1"/>
</dbReference>
<comment type="caution">
    <text evidence="12">The sequence shown here is derived from an EMBL/GenBank/DDBJ whole genome shotgun (WGS) entry which is preliminary data.</text>
</comment>
<feature type="domain" description="Response regulatory" evidence="10">
    <location>
        <begin position="535"/>
        <end position="653"/>
    </location>
</feature>
<evidence type="ECO:0000259" key="11">
    <source>
        <dbReference type="PROSITE" id="PS50885"/>
    </source>
</evidence>
<name>A0ABV8V285_9GAMM</name>
<dbReference type="PROSITE" id="PS50110">
    <property type="entry name" value="RESPONSE_REGULATORY"/>
    <property type="match status" value="1"/>
</dbReference>
<dbReference type="CDD" id="cd06225">
    <property type="entry name" value="HAMP"/>
    <property type="match status" value="1"/>
</dbReference>
<dbReference type="EMBL" id="JBHSCX010000005">
    <property type="protein sequence ID" value="MFC4362011.1"/>
    <property type="molecule type" value="Genomic_DNA"/>
</dbReference>
<evidence type="ECO:0000259" key="9">
    <source>
        <dbReference type="PROSITE" id="PS50109"/>
    </source>
</evidence>
<dbReference type="SMART" id="SM00388">
    <property type="entry name" value="HisKA"/>
    <property type="match status" value="1"/>
</dbReference>
<dbReference type="InterPro" id="IPR011006">
    <property type="entry name" value="CheY-like_superfamily"/>
</dbReference>
<dbReference type="SUPFAM" id="SSF47384">
    <property type="entry name" value="Homodimeric domain of signal transducing histidine kinase"/>
    <property type="match status" value="1"/>
</dbReference>
<feature type="domain" description="HAMP" evidence="11">
    <location>
        <begin position="199"/>
        <end position="252"/>
    </location>
</feature>
<dbReference type="InterPro" id="IPR003594">
    <property type="entry name" value="HATPase_dom"/>
</dbReference>
<feature type="transmembrane region" description="Helical" evidence="8">
    <location>
        <begin position="24"/>
        <end position="46"/>
    </location>
</feature>
<keyword evidence="8" id="KW-0812">Transmembrane</keyword>
<dbReference type="InterPro" id="IPR003661">
    <property type="entry name" value="HisK_dim/P_dom"/>
</dbReference>
<dbReference type="PROSITE" id="PS50885">
    <property type="entry name" value="HAMP"/>
    <property type="match status" value="1"/>
</dbReference>
<evidence type="ECO:0000259" key="10">
    <source>
        <dbReference type="PROSITE" id="PS50110"/>
    </source>
</evidence>
<dbReference type="SMART" id="SM00387">
    <property type="entry name" value="HATPase_c"/>
    <property type="match status" value="1"/>
</dbReference>
<evidence type="ECO:0000313" key="13">
    <source>
        <dbReference type="Proteomes" id="UP001595840"/>
    </source>
</evidence>
<evidence type="ECO:0000256" key="2">
    <source>
        <dbReference type="ARBA" id="ARBA00004370"/>
    </source>
</evidence>
<dbReference type="Gene3D" id="3.40.50.2300">
    <property type="match status" value="1"/>
</dbReference>
<keyword evidence="13" id="KW-1185">Reference proteome</keyword>
<evidence type="ECO:0000313" key="12">
    <source>
        <dbReference type="EMBL" id="MFC4362011.1"/>
    </source>
</evidence>
<dbReference type="InterPro" id="IPR004358">
    <property type="entry name" value="Sig_transdc_His_kin-like_C"/>
</dbReference>
<evidence type="ECO:0000256" key="7">
    <source>
        <dbReference type="PROSITE-ProRule" id="PRU00169"/>
    </source>
</evidence>
<dbReference type="PANTHER" id="PTHR43047">
    <property type="entry name" value="TWO-COMPONENT HISTIDINE PROTEIN KINASE"/>
    <property type="match status" value="1"/>
</dbReference>
<feature type="modified residue" description="4-aspartylphosphate" evidence="7">
    <location>
        <position position="587"/>
    </location>
</feature>
<organism evidence="12 13">
    <name type="scientific">Simiduia curdlanivorans</name>
    <dbReference type="NCBI Taxonomy" id="1492769"/>
    <lineage>
        <taxon>Bacteria</taxon>
        <taxon>Pseudomonadati</taxon>
        <taxon>Pseudomonadota</taxon>
        <taxon>Gammaproteobacteria</taxon>
        <taxon>Cellvibrionales</taxon>
        <taxon>Cellvibrionaceae</taxon>
        <taxon>Simiduia</taxon>
    </lineage>
</organism>
<comment type="subcellular location">
    <subcellularLocation>
        <location evidence="2">Membrane</location>
    </subcellularLocation>
</comment>
<keyword evidence="5" id="KW-0808">Transferase</keyword>
<evidence type="ECO:0000256" key="4">
    <source>
        <dbReference type="ARBA" id="ARBA00022553"/>
    </source>
</evidence>
<evidence type="ECO:0000256" key="8">
    <source>
        <dbReference type="SAM" id="Phobius"/>
    </source>
</evidence>
<dbReference type="Proteomes" id="UP001595840">
    <property type="component" value="Unassembled WGS sequence"/>
</dbReference>
<dbReference type="PRINTS" id="PR00344">
    <property type="entry name" value="BCTRLSENSOR"/>
</dbReference>
<evidence type="ECO:0000256" key="1">
    <source>
        <dbReference type="ARBA" id="ARBA00000085"/>
    </source>
</evidence>
<keyword evidence="4 7" id="KW-0597">Phosphoprotein</keyword>
<evidence type="ECO:0000256" key="3">
    <source>
        <dbReference type="ARBA" id="ARBA00012438"/>
    </source>
</evidence>
<feature type="transmembrane region" description="Helical" evidence="8">
    <location>
        <begin position="174"/>
        <end position="193"/>
    </location>
</feature>
<dbReference type="InterPro" id="IPR036097">
    <property type="entry name" value="HisK_dim/P_sf"/>
</dbReference>
<dbReference type="Gene3D" id="6.10.340.10">
    <property type="match status" value="1"/>
</dbReference>
<keyword evidence="8" id="KW-1133">Transmembrane helix</keyword>
<dbReference type="SUPFAM" id="SSF55874">
    <property type="entry name" value="ATPase domain of HSP90 chaperone/DNA topoisomerase II/histidine kinase"/>
    <property type="match status" value="1"/>
</dbReference>
<feature type="domain" description="Histidine kinase" evidence="9">
    <location>
        <begin position="288"/>
        <end position="501"/>
    </location>
</feature>
<dbReference type="Gene3D" id="1.10.287.130">
    <property type="match status" value="1"/>
</dbReference>
<dbReference type="Pfam" id="PF17152">
    <property type="entry name" value="CHASE8"/>
    <property type="match status" value="1"/>
</dbReference>
<reference evidence="13" key="1">
    <citation type="journal article" date="2019" name="Int. J. Syst. Evol. Microbiol.">
        <title>The Global Catalogue of Microorganisms (GCM) 10K type strain sequencing project: providing services to taxonomists for standard genome sequencing and annotation.</title>
        <authorList>
            <consortium name="The Broad Institute Genomics Platform"/>
            <consortium name="The Broad Institute Genome Sequencing Center for Infectious Disease"/>
            <person name="Wu L."/>
            <person name="Ma J."/>
        </authorList>
    </citation>
    <scope>NUCLEOTIDE SEQUENCE [LARGE SCALE GENOMIC DNA]</scope>
    <source>
        <strain evidence="13">CECT 8570</strain>
    </source>
</reference>
<evidence type="ECO:0000256" key="6">
    <source>
        <dbReference type="ARBA" id="ARBA00022777"/>
    </source>
</evidence>